<name>A0A6N7L5N1_9ACTN</name>
<feature type="chain" id="PRO_5026775580" description="Secreted protein" evidence="1">
    <location>
        <begin position="26"/>
        <end position="135"/>
    </location>
</feature>
<dbReference type="EMBL" id="WBOF01000006">
    <property type="protein sequence ID" value="MQS17704.1"/>
    <property type="molecule type" value="Genomic_DNA"/>
</dbReference>
<evidence type="ECO:0000313" key="2">
    <source>
        <dbReference type="EMBL" id="MQS17704.1"/>
    </source>
</evidence>
<keyword evidence="3" id="KW-1185">Reference proteome</keyword>
<feature type="signal peptide" evidence="1">
    <location>
        <begin position="1"/>
        <end position="25"/>
    </location>
</feature>
<dbReference type="OrthoDB" id="4220628at2"/>
<evidence type="ECO:0008006" key="4">
    <source>
        <dbReference type="Google" id="ProtNLM"/>
    </source>
</evidence>
<keyword evidence="1" id="KW-0732">Signal</keyword>
<protein>
    <recommendedName>
        <fullName evidence="4">Secreted protein</fullName>
    </recommendedName>
</protein>
<proteinExistence type="predicted"/>
<dbReference type="AlphaFoldDB" id="A0A6N7L5N1"/>
<dbReference type="RefSeq" id="WP_153471125.1">
    <property type="nucleotide sequence ID" value="NZ_WBOF01000006.1"/>
</dbReference>
<accession>A0A6N7L5N1</accession>
<gene>
    <name evidence="2" type="ORF">F7Q99_37330</name>
</gene>
<reference evidence="2 3" key="1">
    <citation type="submission" date="2019-09" db="EMBL/GenBank/DDBJ databases">
        <title>Genome Sequences of Streptomyces kaniharaensis ATCC 21070.</title>
        <authorList>
            <person name="Zhu W."/>
            <person name="De Crecy-Lagard V."/>
            <person name="Richards N.G."/>
        </authorList>
    </citation>
    <scope>NUCLEOTIDE SEQUENCE [LARGE SCALE GENOMIC DNA]</scope>
    <source>
        <strain evidence="2 3">SF-557</strain>
    </source>
</reference>
<dbReference type="Proteomes" id="UP000450000">
    <property type="component" value="Unassembled WGS sequence"/>
</dbReference>
<comment type="caution">
    <text evidence="2">The sequence shown here is derived from an EMBL/GenBank/DDBJ whole genome shotgun (WGS) entry which is preliminary data.</text>
</comment>
<sequence>MRARIAAVMVTMAGIAAVTAGPATAASVTTENSPVACATVLNQPCVWQETNTSGVAGVAQVSAAPNQLTLVRVEVKTQKAWGSPWETVSSATTVKFGSARAVTQRVVTNDLKLVCATAGPALDAVKQVTTCTHPF</sequence>
<organism evidence="2 3">
    <name type="scientific">Streptomyces kaniharaensis</name>
    <dbReference type="NCBI Taxonomy" id="212423"/>
    <lineage>
        <taxon>Bacteria</taxon>
        <taxon>Bacillati</taxon>
        <taxon>Actinomycetota</taxon>
        <taxon>Actinomycetes</taxon>
        <taxon>Kitasatosporales</taxon>
        <taxon>Streptomycetaceae</taxon>
        <taxon>Streptomyces</taxon>
    </lineage>
</organism>
<evidence type="ECO:0000256" key="1">
    <source>
        <dbReference type="SAM" id="SignalP"/>
    </source>
</evidence>
<evidence type="ECO:0000313" key="3">
    <source>
        <dbReference type="Proteomes" id="UP000450000"/>
    </source>
</evidence>